<dbReference type="InterPro" id="IPR029058">
    <property type="entry name" value="AB_hydrolase_fold"/>
</dbReference>
<proteinExistence type="predicted"/>
<feature type="domain" description="Phospholipase/carboxylesterase/thioesterase" evidence="4">
    <location>
        <begin position="115"/>
        <end position="226"/>
    </location>
</feature>
<feature type="region of interest" description="Disordered" evidence="3">
    <location>
        <begin position="1"/>
        <end position="29"/>
    </location>
</feature>
<dbReference type="EMBL" id="CADCVP010000104">
    <property type="protein sequence ID" value="CAA9482114.1"/>
    <property type="molecule type" value="Genomic_DNA"/>
</dbReference>
<keyword evidence="1" id="KW-0732">Signal</keyword>
<dbReference type="InterPro" id="IPR050955">
    <property type="entry name" value="Plant_Biomass_Hydrol_Est"/>
</dbReference>
<evidence type="ECO:0000259" key="4">
    <source>
        <dbReference type="Pfam" id="PF02230"/>
    </source>
</evidence>
<evidence type="ECO:0000313" key="5">
    <source>
        <dbReference type="EMBL" id="CAA9482114.1"/>
    </source>
</evidence>
<reference evidence="5" key="1">
    <citation type="submission" date="2020-02" db="EMBL/GenBank/DDBJ databases">
        <authorList>
            <person name="Meier V. D."/>
        </authorList>
    </citation>
    <scope>NUCLEOTIDE SEQUENCE</scope>
    <source>
        <strain evidence="5">AVDCRST_MAG69</strain>
    </source>
</reference>
<keyword evidence="2" id="KW-0378">Hydrolase</keyword>
<gene>
    <name evidence="5" type="ORF">AVDCRST_MAG69-839</name>
</gene>
<name>A0A6J4RUQ8_9ACTN</name>
<accession>A0A6J4RUQ8</accession>
<sequence length="239" mass="24780">MSDPAPSRLTARPGTPGNEPLSPGLHGLGLGRGSGRDGVLFVPPGLRSDRPAPLVLSLHGAGGRGASAASAGLLQAAEASRTLVLAPDSRGPTWDVLMGGFGPDVDFIDAALDRVFEAVAVDPRLLVISGFSDGASYALSLGLGNGDLFSHILAFSPGFMAPDARNGTPPVFVSHGTNDAVLNIDACSRALVPILEEVGYPVEYAEFEGGHEIPPAILRRALEWLRSTRSPRQPEESSS</sequence>
<dbReference type="PANTHER" id="PTHR43037">
    <property type="entry name" value="UNNAMED PRODUCT-RELATED"/>
    <property type="match status" value="1"/>
</dbReference>
<evidence type="ECO:0000256" key="3">
    <source>
        <dbReference type="SAM" id="MobiDB-lite"/>
    </source>
</evidence>
<organism evidence="5">
    <name type="scientific">uncultured Solirubrobacteraceae bacterium</name>
    <dbReference type="NCBI Taxonomy" id="1162706"/>
    <lineage>
        <taxon>Bacteria</taxon>
        <taxon>Bacillati</taxon>
        <taxon>Actinomycetota</taxon>
        <taxon>Thermoleophilia</taxon>
        <taxon>Solirubrobacterales</taxon>
        <taxon>Solirubrobacteraceae</taxon>
        <taxon>environmental samples</taxon>
    </lineage>
</organism>
<dbReference type="InterPro" id="IPR003140">
    <property type="entry name" value="PLipase/COase/thioEstase"/>
</dbReference>
<dbReference type="Pfam" id="PF02230">
    <property type="entry name" value="Abhydrolase_2"/>
    <property type="match status" value="1"/>
</dbReference>
<evidence type="ECO:0000256" key="2">
    <source>
        <dbReference type="ARBA" id="ARBA00022801"/>
    </source>
</evidence>
<dbReference type="PANTHER" id="PTHR43037:SF5">
    <property type="entry name" value="FERULOYL ESTERASE"/>
    <property type="match status" value="1"/>
</dbReference>
<evidence type="ECO:0000256" key="1">
    <source>
        <dbReference type="ARBA" id="ARBA00022729"/>
    </source>
</evidence>
<protein>
    <submittedName>
        <fullName evidence="5">Serine esterase, putative</fullName>
    </submittedName>
</protein>
<dbReference type="GO" id="GO:0016787">
    <property type="term" value="F:hydrolase activity"/>
    <property type="evidence" value="ECO:0007669"/>
    <property type="project" value="UniProtKB-KW"/>
</dbReference>
<dbReference type="AlphaFoldDB" id="A0A6J4RUQ8"/>
<dbReference type="SUPFAM" id="SSF53474">
    <property type="entry name" value="alpha/beta-Hydrolases"/>
    <property type="match status" value="1"/>
</dbReference>
<dbReference type="Gene3D" id="3.40.50.1820">
    <property type="entry name" value="alpha/beta hydrolase"/>
    <property type="match status" value="1"/>
</dbReference>